<evidence type="ECO:0000259" key="6">
    <source>
        <dbReference type="PROSITE" id="PS51380"/>
    </source>
</evidence>
<keyword evidence="4 5" id="KW-0472">Membrane</keyword>
<evidence type="ECO:0000256" key="1">
    <source>
        <dbReference type="ARBA" id="ARBA00004141"/>
    </source>
</evidence>
<dbReference type="AlphaFoldDB" id="A0A835XP89"/>
<organism evidence="7 8">
    <name type="scientific">Edaphochlamys debaryana</name>
    <dbReference type="NCBI Taxonomy" id="47281"/>
    <lineage>
        <taxon>Eukaryota</taxon>
        <taxon>Viridiplantae</taxon>
        <taxon>Chlorophyta</taxon>
        <taxon>core chlorophytes</taxon>
        <taxon>Chlorophyceae</taxon>
        <taxon>CS clade</taxon>
        <taxon>Chlamydomonadales</taxon>
        <taxon>Chlamydomonadales incertae sedis</taxon>
        <taxon>Edaphochlamys</taxon>
    </lineage>
</organism>
<evidence type="ECO:0000256" key="5">
    <source>
        <dbReference type="SAM" id="Phobius"/>
    </source>
</evidence>
<dbReference type="Pfam" id="PF03124">
    <property type="entry name" value="EXS"/>
    <property type="match status" value="1"/>
</dbReference>
<evidence type="ECO:0000256" key="4">
    <source>
        <dbReference type="ARBA" id="ARBA00023136"/>
    </source>
</evidence>
<feature type="transmembrane region" description="Helical" evidence="5">
    <location>
        <begin position="50"/>
        <end position="67"/>
    </location>
</feature>
<evidence type="ECO:0000313" key="7">
    <source>
        <dbReference type="EMBL" id="KAG2487531.1"/>
    </source>
</evidence>
<dbReference type="Proteomes" id="UP000612055">
    <property type="component" value="Unassembled WGS sequence"/>
</dbReference>
<dbReference type="PROSITE" id="PS51380">
    <property type="entry name" value="EXS"/>
    <property type="match status" value="1"/>
</dbReference>
<feature type="transmembrane region" description="Helical" evidence="5">
    <location>
        <begin position="230"/>
        <end position="253"/>
    </location>
</feature>
<keyword evidence="2 5" id="KW-0812">Transmembrane</keyword>
<comment type="subcellular location">
    <subcellularLocation>
        <location evidence="1">Membrane</location>
        <topology evidence="1">Multi-pass membrane protein</topology>
    </subcellularLocation>
</comment>
<dbReference type="OrthoDB" id="2159384at2759"/>
<protein>
    <recommendedName>
        <fullName evidence="6">EXS domain-containing protein</fullName>
    </recommendedName>
</protein>
<evidence type="ECO:0000256" key="3">
    <source>
        <dbReference type="ARBA" id="ARBA00022989"/>
    </source>
</evidence>
<feature type="transmembrane region" description="Helical" evidence="5">
    <location>
        <begin position="98"/>
        <end position="124"/>
    </location>
</feature>
<feature type="domain" description="EXS" evidence="6">
    <location>
        <begin position="225"/>
        <end position="430"/>
    </location>
</feature>
<feature type="transmembrane region" description="Helical" evidence="5">
    <location>
        <begin position="20"/>
        <end position="38"/>
    </location>
</feature>
<reference evidence="7" key="1">
    <citation type="journal article" date="2020" name="bioRxiv">
        <title>Comparative genomics of Chlamydomonas.</title>
        <authorList>
            <person name="Craig R.J."/>
            <person name="Hasan A.R."/>
            <person name="Ness R.W."/>
            <person name="Keightley P.D."/>
        </authorList>
    </citation>
    <scope>NUCLEOTIDE SEQUENCE</scope>
    <source>
        <strain evidence="7">CCAP 11/70</strain>
    </source>
</reference>
<sequence length="433" mass="49376">MEIHRHPSSKHVAANHQREWVFGLFWCGLCLFVLAFFAPTENSAVRELVLVYFQPMLPITFALWLWGHNVQRFHDLSIDYEACFSSKDRKTLLPAAEVYRVALVVTAICLTFATAFAVVGAVGWYALADFLPLCMYFMMALLLVAPVDYLNMPSRLFFGETLQRVLVPIQDVSWSDFLLADIMTSLSKSTGDLSKAWSALLAGPALTSLANTSTTSAAENGTEVRVVDPLGLPVLIALCLPYIIRFIQCLIVYRTTGNRSQLLNALKYATAFPALVLTAIEHEYHILGRRYPLYDAWLVAMFVNSLYSYYWDLEMDWDMPWLVQPGGRTVLGILRLPGLKIDAFYRPSWYVWAALSNLALRLAWTHRLMGNLESHNAVALTIAMLEVFRRYQWTYVRVETELRKIKLKQTHDHDVDADEQKHHMMEAQHEDGA</sequence>
<dbReference type="PANTHER" id="PTHR10783">
    <property type="entry name" value="XENOTROPIC AND POLYTROPIC RETROVIRUS RECEPTOR 1-RELATED"/>
    <property type="match status" value="1"/>
</dbReference>
<dbReference type="EMBL" id="JAEHOE010000095">
    <property type="protein sequence ID" value="KAG2487531.1"/>
    <property type="molecule type" value="Genomic_DNA"/>
</dbReference>
<evidence type="ECO:0000256" key="2">
    <source>
        <dbReference type="ARBA" id="ARBA00022692"/>
    </source>
</evidence>
<dbReference type="PANTHER" id="PTHR10783:SF46">
    <property type="entry name" value="PROTEIN ERD1 HOMOLOG 2"/>
    <property type="match status" value="1"/>
</dbReference>
<dbReference type="InterPro" id="IPR004342">
    <property type="entry name" value="EXS_C"/>
</dbReference>
<proteinExistence type="predicted"/>
<keyword evidence="3 5" id="KW-1133">Transmembrane helix</keyword>
<evidence type="ECO:0000313" key="8">
    <source>
        <dbReference type="Proteomes" id="UP000612055"/>
    </source>
</evidence>
<comment type="caution">
    <text evidence="7">The sequence shown here is derived from an EMBL/GenBank/DDBJ whole genome shotgun (WGS) entry which is preliminary data.</text>
</comment>
<accession>A0A835XP89</accession>
<gene>
    <name evidence="7" type="ORF">HYH03_013811</name>
</gene>
<dbReference type="GO" id="GO:0016020">
    <property type="term" value="C:membrane"/>
    <property type="evidence" value="ECO:0007669"/>
    <property type="project" value="UniProtKB-SubCell"/>
</dbReference>
<name>A0A835XP89_9CHLO</name>
<feature type="transmembrane region" description="Helical" evidence="5">
    <location>
        <begin position="130"/>
        <end position="150"/>
    </location>
</feature>
<keyword evidence="8" id="KW-1185">Reference proteome</keyword>
<dbReference type="GO" id="GO:0005737">
    <property type="term" value="C:cytoplasm"/>
    <property type="evidence" value="ECO:0007669"/>
    <property type="project" value="TreeGrafter"/>
</dbReference>